<evidence type="ECO:0000256" key="4">
    <source>
        <dbReference type="SAM" id="Phobius"/>
    </source>
</evidence>
<evidence type="ECO:0000313" key="6">
    <source>
        <dbReference type="EMBL" id="MFL9880502.1"/>
    </source>
</evidence>
<evidence type="ECO:0000256" key="1">
    <source>
        <dbReference type="ARBA" id="ARBA00005189"/>
    </source>
</evidence>
<dbReference type="Pfam" id="PF01553">
    <property type="entry name" value="Acyltransferase"/>
    <property type="match status" value="1"/>
</dbReference>
<evidence type="ECO:0000313" key="7">
    <source>
        <dbReference type="Proteomes" id="UP001629214"/>
    </source>
</evidence>
<evidence type="ECO:0000259" key="5">
    <source>
        <dbReference type="SMART" id="SM00563"/>
    </source>
</evidence>
<comment type="pathway">
    <text evidence="1">Lipid metabolism.</text>
</comment>
<evidence type="ECO:0000256" key="3">
    <source>
        <dbReference type="ARBA" id="ARBA00023315"/>
    </source>
</evidence>
<evidence type="ECO:0000256" key="2">
    <source>
        <dbReference type="ARBA" id="ARBA00022679"/>
    </source>
</evidence>
<dbReference type="PANTHER" id="PTHR10434:SF66">
    <property type="entry name" value="PHOSPHOLIPID_GLYCEROL ACYLTRANSFERASE DOMAIN-CONTAINING PROTEIN"/>
    <property type="match status" value="1"/>
</dbReference>
<dbReference type="EMBL" id="JAQQFR010000013">
    <property type="protein sequence ID" value="MFL9880502.1"/>
    <property type="molecule type" value="Genomic_DNA"/>
</dbReference>
<keyword evidence="7" id="KW-1185">Reference proteome</keyword>
<keyword evidence="2" id="KW-0808">Transferase</keyword>
<dbReference type="GO" id="GO:0016746">
    <property type="term" value="F:acyltransferase activity"/>
    <property type="evidence" value="ECO:0007669"/>
    <property type="project" value="UniProtKB-KW"/>
</dbReference>
<sequence length="277" mass="31069">MIDWLNKRSGKQLITHSTTQSTRQQTALFNKYWRVCGTGISFAAFGAGGLALRLAIFPLLNLLVRDQERRILWSRRIIRLSFRAFVELMRMLGVLSYEITGLERLERRGLLILANHPSLIDTVLLMAFVQQADCIVKGALWRNPFTRGPVRAAGYISNEDGPELVDDCIASIRSGGNLIIFPEGTRTPADGNMIFKRGAANVAVRGECAITPVIIRCTPGTLAKGNKWWKVPPTMAHFSIEIQQDIDIRTVTGQAENPTLAARQLTYYLQNYFMKES</sequence>
<organism evidence="6 7">
    <name type="scientific">Herbaspirillum rhizosphaerae</name>
    <dbReference type="NCBI Taxonomy" id="346179"/>
    <lineage>
        <taxon>Bacteria</taxon>
        <taxon>Pseudomonadati</taxon>
        <taxon>Pseudomonadota</taxon>
        <taxon>Betaproteobacteria</taxon>
        <taxon>Burkholderiales</taxon>
        <taxon>Oxalobacteraceae</taxon>
        <taxon>Herbaspirillum</taxon>
    </lineage>
</organism>
<keyword evidence="4" id="KW-1133">Transmembrane helix</keyword>
<reference evidence="6 7" key="1">
    <citation type="journal article" date="2024" name="Chem. Sci.">
        <title>Discovery of megapolipeptins by genome mining of a Burkholderiales bacteria collection.</title>
        <authorList>
            <person name="Paulo B.S."/>
            <person name="Recchia M.J.J."/>
            <person name="Lee S."/>
            <person name="Fergusson C.H."/>
            <person name="Romanowski S.B."/>
            <person name="Hernandez A."/>
            <person name="Krull N."/>
            <person name="Liu D.Y."/>
            <person name="Cavanagh H."/>
            <person name="Bos A."/>
            <person name="Gray C.A."/>
            <person name="Murphy B.T."/>
            <person name="Linington R.G."/>
            <person name="Eustaquio A.S."/>
        </authorList>
    </citation>
    <scope>NUCLEOTIDE SEQUENCE [LARGE SCALE GENOMIC DNA]</scope>
    <source>
        <strain evidence="6 7">RL21-008-BIB-B</strain>
    </source>
</reference>
<keyword evidence="3 6" id="KW-0012">Acyltransferase</keyword>
<dbReference type="RefSeq" id="WP_408169534.1">
    <property type="nucleotide sequence ID" value="NZ_JAQQFR010000013.1"/>
</dbReference>
<dbReference type="PANTHER" id="PTHR10434">
    <property type="entry name" value="1-ACYL-SN-GLYCEROL-3-PHOSPHATE ACYLTRANSFERASE"/>
    <property type="match status" value="1"/>
</dbReference>
<name>A0ABW8ZC47_9BURK</name>
<protein>
    <submittedName>
        <fullName evidence="6">Lysophospholipid acyltransferase family protein</fullName>
    </submittedName>
</protein>
<keyword evidence="4" id="KW-0472">Membrane</keyword>
<accession>A0ABW8ZC47</accession>
<feature type="domain" description="Phospholipid/glycerol acyltransferase" evidence="5">
    <location>
        <begin position="110"/>
        <end position="218"/>
    </location>
</feature>
<dbReference type="SUPFAM" id="SSF69593">
    <property type="entry name" value="Glycerol-3-phosphate (1)-acyltransferase"/>
    <property type="match status" value="1"/>
</dbReference>
<dbReference type="CDD" id="cd07989">
    <property type="entry name" value="LPLAT_AGPAT-like"/>
    <property type="match status" value="1"/>
</dbReference>
<dbReference type="SMART" id="SM00563">
    <property type="entry name" value="PlsC"/>
    <property type="match status" value="1"/>
</dbReference>
<feature type="transmembrane region" description="Helical" evidence="4">
    <location>
        <begin position="32"/>
        <end position="56"/>
    </location>
</feature>
<dbReference type="InterPro" id="IPR002123">
    <property type="entry name" value="Plipid/glycerol_acylTrfase"/>
</dbReference>
<gene>
    <name evidence="6" type="ORF">PQR63_19040</name>
</gene>
<dbReference type="Proteomes" id="UP001629214">
    <property type="component" value="Unassembled WGS sequence"/>
</dbReference>
<comment type="caution">
    <text evidence="6">The sequence shown here is derived from an EMBL/GenBank/DDBJ whole genome shotgun (WGS) entry which is preliminary data.</text>
</comment>
<keyword evidence="4" id="KW-0812">Transmembrane</keyword>
<proteinExistence type="predicted"/>